<evidence type="ECO:0000313" key="1">
    <source>
        <dbReference type="EMBL" id="MDP9902618.1"/>
    </source>
</evidence>
<sequence>MPVANRTAELPLGSVSMEIRGFRRAEEGEGGAATDTPAATFELVFTTGAAVRRYDWVNGRYYLEQLQVTPEAIDLSRLERGAPLLNSHWAYTLEDQIGVVDQPEIAGGVGTVQSQLSRRDSVRGIVQDLADRVIRNVSVGYQRQAVEMVAPSEEAGMWVYNVTRWTPLEVSLVAIPADIDSQVRSADGRLPDGRQIRTYPCLMNEAEPATQQRAAAVLAAAPPTPAVGDQAVVRSNPPGATMPATTGGNAVPDSPEVIAARAAGAQAERTRQTEIRAAANAARSTLGADADALAVRLIDAGTDVDGARREVLEALATRSAATATRGAADLRTTADEVETARAHMEDAIVLRVRPGATTFGERTIDVAGARRFRGMSLIDLARRSVTLAGGNPDGLTRREVALASLNLDSDARRSAGMLSTSDFPNVLANTVSRSLRAAYQLAPRTFAPWTRRSTAPDFREKAVVQLSELTKMQKVNEGGEYKMLKFGESAEKYSLSKYGGIIAITWEALVNDDMGAFDRLPLMIAEEASGLEGDIVYGILSANANMGDGKALFVADHGNLAGSNGAINVTTLGAARAAMRKQKGAQGRALNLTPDFLIVGPDKEQEANQYTSVNYVATKGVDINPAYNTALTVIVDNRIEGNTWYLSSTPSRVDTIEYAYLEGEEGLFTERKEGFEVDGVLIKARHVFAAKAIDFRGLYKNPGA</sequence>
<dbReference type="EMBL" id="JAUSRO010000020">
    <property type="protein sequence ID" value="MDP9902618.1"/>
    <property type="molecule type" value="Genomic_DNA"/>
</dbReference>
<name>A0ABT9SE30_9BURK</name>
<protein>
    <recommendedName>
        <fullName evidence="3">Peptidase U35 phage prohead HK97</fullName>
    </recommendedName>
</protein>
<comment type="caution">
    <text evidence="1">The sequence shown here is derived from an EMBL/GenBank/DDBJ whole genome shotgun (WGS) entry which is preliminary data.</text>
</comment>
<organism evidence="1 2">
    <name type="scientific">Variovorax ginsengisoli</name>
    <dbReference type="NCBI Taxonomy" id="363844"/>
    <lineage>
        <taxon>Bacteria</taxon>
        <taxon>Pseudomonadati</taxon>
        <taxon>Pseudomonadota</taxon>
        <taxon>Betaproteobacteria</taxon>
        <taxon>Burkholderiales</taxon>
        <taxon>Comamonadaceae</taxon>
        <taxon>Variovorax</taxon>
    </lineage>
</organism>
<dbReference type="Proteomes" id="UP001226867">
    <property type="component" value="Unassembled WGS sequence"/>
</dbReference>
<proteinExistence type="predicted"/>
<accession>A0ABT9SE30</accession>
<keyword evidence="2" id="KW-1185">Reference proteome</keyword>
<reference evidence="1 2" key="1">
    <citation type="submission" date="2023-07" db="EMBL/GenBank/DDBJ databases">
        <title>Sorghum-associated microbial communities from plants grown in Nebraska, USA.</title>
        <authorList>
            <person name="Schachtman D."/>
        </authorList>
    </citation>
    <scope>NUCLEOTIDE SEQUENCE [LARGE SCALE GENOMIC DNA]</scope>
    <source>
        <strain evidence="1 2">DS1607</strain>
    </source>
</reference>
<evidence type="ECO:0008006" key="3">
    <source>
        <dbReference type="Google" id="ProtNLM"/>
    </source>
</evidence>
<dbReference type="NCBIfam" id="NF045541">
    <property type="entry name" value="scaf_prot_MCP2"/>
    <property type="match status" value="1"/>
</dbReference>
<evidence type="ECO:0000313" key="2">
    <source>
        <dbReference type="Proteomes" id="UP001226867"/>
    </source>
</evidence>
<gene>
    <name evidence="1" type="ORF">J2W36_004895</name>
</gene>
<dbReference type="RefSeq" id="WP_307692354.1">
    <property type="nucleotide sequence ID" value="NZ_JAUSRO010000020.1"/>
</dbReference>
<dbReference type="Pfam" id="PF25209">
    <property type="entry name" value="Phage_capsid_4"/>
    <property type="match status" value="1"/>
</dbReference>